<evidence type="ECO:0000313" key="1">
    <source>
        <dbReference type="EMBL" id="AUI07669.1"/>
    </source>
</evidence>
<dbReference type="EMBL" id="JADUNP010000003">
    <property type="protein sequence ID" value="MBH1650975.1"/>
    <property type="molecule type" value="Genomic_DNA"/>
</dbReference>
<evidence type="ECO:0000313" key="7">
    <source>
        <dbReference type="Proteomes" id="UP000515598"/>
    </source>
</evidence>
<protein>
    <submittedName>
        <fullName evidence="2">Uncharacterized protein</fullName>
    </submittedName>
</protein>
<accession>A0A0M0NTZ3</accession>
<evidence type="ECO:0000313" key="4">
    <source>
        <dbReference type="EMBL" id="QNG76051.1"/>
    </source>
</evidence>
<organism evidence="2 8">
    <name type="scientific">Stenotrophomonas maltophilia</name>
    <name type="common">Pseudomonas maltophilia</name>
    <name type="synonym">Xanthomonas maltophilia</name>
    <dbReference type="NCBI Taxonomy" id="40324"/>
    <lineage>
        <taxon>Bacteria</taxon>
        <taxon>Pseudomonadati</taxon>
        <taxon>Pseudomonadota</taxon>
        <taxon>Gammaproteobacteria</taxon>
        <taxon>Lysobacterales</taxon>
        <taxon>Lysobacteraceae</taxon>
        <taxon>Stenotrophomonas</taxon>
        <taxon>Stenotrophomonas maltophilia group</taxon>
    </lineage>
</organism>
<dbReference type="Proteomes" id="UP000515598">
    <property type="component" value="Chromosome"/>
</dbReference>
<evidence type="ECO:0000313" key="2">
    <source>
        <dbReference type="EMBL" id="MBH1650975.1"/>
    </source>
</evidence>
<sequence>MNELNLEQVRAAMFTDPGVKAVDDLRLVAGEHGRAIAATITVAAPSVDLDLVHAVIAQVLADQFGIDQIMLCFNDPGPVPPPPTAAPLKKM</sequence>
<dbReference type="GeneID" id="93833506"/>
<dbReference type="Proteomes" id="UP000230167">
    <property type="component" value="Unassembled WGS sequence"/>
</dbReference>
<dbReference type="AlphaFoldDB" id="A0A0M0NTZ3"/>
<dbReference type="OrthoDB" id="6006557at2"/>
<gene>
    <name evidence="3" type="ORF">B9Y64_19135</name>
    <name evidence="4" type="ORF">GPNADHDJ_00217</name>
    <name evidence="2" type="ORF">I5U67_02170</name>
    <name evidence="1" type="ORF">SmaCSM2_10920</name>
</gene>
<dbReference type="EMBL" id="CP025298">
    <property type="protein sequence ID" value="AUI07669.1"/>
    <property type="molecule type" value="Genomic_DNA"/>
</dbReference>
<dbReference type="Proteomes" id="UP000625930">
    <property type="component" value="Unassembled WGS sequence"/>
</dbReference>
<reference evidence="2" key="4">
    <citation type="submission" date="2020-11" db="EMBL/GenBank/DDBJ databases">
        <title>Enhanced detection system for hospital associated transmission using whole genome sequencing surveillance.</title>
        <authorList>
            <person name="Harrison L.H."/>
            <person name="Van Tyne D."/>
            <person name="Marsh J.W."/>
            <person name="Griffith M.P."/>
            <person name="Snyder D.J."/>
            <person name="Cooper V.S."/>
            <person name="Mustapha M."/>
        </authorList>
    </citation>
    <scope>NUCLEOTIDE SEQUENCE</scope>
    <source>
        <strain evidence="2">STEN00091</strain>
    </source>
</reference>
<reference evidence="1 6" key="2">
    <citation type="submission" date="2017-12" db="EMBL/GenBank/DDBJ databases">
        <title>Complete Genome Sequence of Stenotrophomonas maltophilia CSM2.</title>
        <authorList>
            <person name="Castro-Jaimes S."/>
            <person name="Lopez-Leal G."/>
            <person name="Barberena Jonas C."/>
            <person name="Bustos P."/>
            <person name="Perez-Oseguera A."/>
            <person name="Cevallos M.A."/>
        </authorList>
    </citation>
    <scope>NUCLEOTIDE SEQUENCE [LARGE SCALE GENOMIC DNA]</scope>
    <source>
        <strain evidence="1 6">CSM2</strain>
    </source>
</reference>
<dbReference type="RefSeq" id="WP_019184735.1">
    <property type="nucleotide sequence ID" value="NZ_CBCPIZ010000003.1"/>
</dbReference>
<dbReference type="EMBL" id="CP060025">
    <property type="protein sequence ID" value="QNG76051.1"/>
    <property type="molecule type" value="Genomic_DNA"/>
</dbReference>
<dbReference type="EMBL" id="NEQV01000007">
    <property type="protein sequence ID" value="PJL24676.1"/>
    <property type="molecule type" value="Genomic_DNA"/>
</dbReference>
<evidence type="ECO:0000313" key="6">
    <source>
        <dbReference type="Proteomes" id="UP000234414"/>
    </source>
</evidence>
<reference evidence="4 7" key="3">
    <citation type="submission" date="2020-08" db="EMBL/GenBank/DDBJ databases">
        <title>Phenotypic and transcriptomic analysis of seven clinical Stenotrophomonas maltophilia isolates identify a small set of shared and commonly regulated genes involved in biofilm lifestyle.</title>
        <authorList>
            <person name="Alio I."/>
            <person name="Gudzuhn M."/>
            <person name="Streit W."/>
        </authorList>
    </citation>
    <scope>NUCLEOTIDE SEQUENCE [LARGE SCALE GENOMIC DNA]</scope>
    <source>
        <strain evidence="4 7">UHH_SKK55</strain>
    </source>
</reference>
<dbReference type="Proteomes" id="UP000234414">
    <property type="component" value="Chromosome"/>
</dbReference>
<name>A0A0M0NTZ3_STEMA</name>
<reference evidence="3 5" key="1">
    <citation type="journal article" date="2017" name="Front. Microbiol.">
        <title>Double-Face Meets the Bacterial World: The Opportunistic Pathogen Stenotrophomonas maltophilia.</title>
        <authorList>
            <person name="Lira F."/>
            <person name="Berg G."/>
            <person name="Martinez J.L."/>
        </authorList>
    </citation>
    <scope>NUCLEOTIDE SEQUENCE [LARGE SCALE GENOMIC DNA]</scope>
    <source>
        <strain evidence="3 5">EA1</strain>
    </source>
</reference>
<evidence type="ECO:0000313" key="3">
    <source>
        <dbReference type="EMBL" id="PJL24676.1"/>
    </source>
</evidence>
<evidence type="ECO:0000313" key="5">
    <source>
        <dbReference type="Proteomes" id="UP000230167"/>
    </source>
</evidence>
<proteinExistence type="predicted"/>
<evidence type="ECO:0000313" key="8">
    <source>
        <dbReference type="Proteomes" id="UP000625930"/>
    </source>
</evidence>